<dbReference type="AlphaFoldDB" id="A0A7K1SZ06"/>
<proteinExistence type="predicted"/>
<sequence length="417" mass="45305">MMDKLNIKALRPGADGNNPNAPNAANYDEAKANPYPNLPEALVLKDGKKVTTAKEWWNKRRPEIKEDFDREIYGRVPKNVPKVTWEVASVTDTTNGGVPVIVKKLIGHVDNSSYPQDTVNIQLTLTTPAKASGPVPVIMQFGFVFPRGFRFPPRPAAATGTPPPPPAPTGPTWQQQVLAQGWGYAIIVPNSIQADNGAGLTKGIIGLVNKGQPRKPDDWGALRAWAWGASRALDYFETDKAVNAKEVGLEGHSRYGKATLVTMAYDPRFAIAYVSSSGEGGAKLHRRNAGELVENVASTGEYHWMAGNFLKYAGPLQWSDLPVDSHELIAMCAPRPVFIGGGKNGDGWVDTRGMFMAAVTAGPVYKLLGKKDLGTTEFPPVETALITGDIAFRQHSGGHTDVPNWPTFIEFAKKYFK</sequence>
<accession>A0A7K1SZ06</accession>
<organism evidence="6 7">
    <name type="scientific">Mucilaginibacter arboris</name>
    <dbReference type="NCBI Taxonomy" id="2682090"/>
    <lineage>
        <taxon>Bacteria</taxon>
        <taxon>Pseudomonadati</taxon>
        <taxon>Bacteroidota</taxon>
        <taxon>Sphingobacteriia</taxon>
        <taxon>Sphingobacteriales</taxon>
        <taxon>Sphingobacteriaceae</taxon>
        <taxon>Mucilaginibacter</taxon>
    </lineage>
</organism>
<evidence type="ECO:0000313" key="7">
    <source>
        <dbReference type="Proteomes" id="UP000462014"/>
    </source>
</evidence>
<reference evidence="6 7" key="1">
    <citation type="submission" date="2019-12" db="EMBL/GenBank/DDBJ databases">
        <title>Mucilaginibacter sp. HMF7410 genome sequencing and assembly.</title>
        <authorList>
            <person name="Kang H."/>
            <person name="Cha I."/>
            <person name="Kim H."/>
            <person name="Joh K."/>
        </authorList>
    </citation>
    <scope>NUCLEOTIDE SEQUENCE [LARGE SCALE GENOMIC DNA]</scope>
    <source>
        <strain evidence="6 7">HMF7410</strain>
    </source>
</reference>
<protein>
    <submittedName>
        <fullName evidence="6">Acetylxylan esterase</fullName>
    </submittedName>
</protein>
<evidence type="ECO:0000259" key="5">
    <source>
        <dbReference type="Pfam" id="PF22244"/>
    </source>
</evidence>
<evidence type="ECO:0000256" key="2">
    <source>
        <dbReference type="ARBA" id="ARBA00022729"/>
    </source>
</evidence>
<dbReference type="EMBL" id="WPIK01000011">
    <property type="protein sequence ID" value="MVN22533.1"/>
    <property type="molecule type" value="Genomic_DNA"/>
</dbReference>
<dbReference type="InterPro" id="IPR029058">
    <property type="entry name" value="AB_hydrolase_fold"/>
</dbReference>
<feature type="domain" description="4-O-methyl-glucuronoyl methylesterase-like" evidence="5">
    <location>
        <begin position="218"/>
        <end position="369"/>
    </location>
</feature>
<dbReference type="GO" id="GO:0052689">
    <property type="term" value="F:carboxylic ester hydrolase activity"/>
    <property type="evidence" value="ECO:0007669"/>
    <property type="project" value="UniProtKB-KW"/>
</dbReference>
<dbReference type="Pfam" id="PF22244">
    <property type="entry name" value="GCE_fung"/>
    <property type="match status" value="1"/>
</dbReference>
<evidence type="ECO:0000256" key="4">
    <source>
        <dbReference type="SAM" id="MobiDB-lite"/>
    </source>
</evidence>
<name>A0A7K1SZ06_9SPHI</name>
<dbReference type="Gene3D" id="3.40.50.1820">
    <property type="entry name" value="alpha/beta hydrolase"/>
    <property type="match status" value="1"/>
</dbReference>
<keyword evidence="2" id="KW-0732">Signal</keyword>
<keyword evidence="1" id="KW-0719">Serine esterase</keyword>
<evidence type="ECO:0000256" key="3">
    <source>
        <dbReference type="ARBA" id="ARBA00022801"/>
    </source>
</evidence>
<gene>
    <name evidence="6" type="ORF">GO621_13425</name>
</gene>
<dbReference type="SUPFAM" id="SSF53474">
    <property type="entry name" value="alpha/beta-Hydrolases"/>
    <property type="match status" value="1"/>
</dbReference>
<feature type="region of interest" description="Disordered" evidence="4">
    <location>
        <begin position="1"/>
        <end position="30"/>
    </location>
</feature>
<feature type="region of interest" description="Disordered" evidence="4">
    <location>
        <begin position="154"/>
        <end position="173"/>
    </location>
</feature>
<keyword evidence="7" id="KW-1185">Reference proteome</keyword>
<evidence type="ECO:0000313" key="6">
    <source>
        <dbReference type="EMBL" id="MVN22533.1"/>
    </source>
</evidence>
<keyword evidence="3" id="KW-0378">Hydrolase</keyword>
<evidence type="ECO:0000256" key="1">
    <source>
        <dbReference type="ARBA" id="ARBA00022487"/>
    </source>
</evidence>
<comment type="caution">
    <text evidence="6">The sequence shown here is derived from an EMBL/GenBank/DDBJ whole genome shotgun (WGS) entry which is preliminary data.</text>
</comment>
<dbReference type="Proteomes" id="UP000462014">
    <property type="component" value="Unassembled WGS sequence"/>
</dbReference>
<dbReference type="InterPro" id="IPR054579">
    <property type="entry name" value="GCE-like_dom"/>
</dbReference>
<feature type="compositionally biased region" description="Low complexity" evidence="4">
    <location>
        <begin position="17"/>
        <end position="26"/>
    </location>
</feature>